<feature type="compositionally biased region" description="Polar residues" evidence="4">
    <location>
        <begin position="320"/>
        <end position="332"/>
    </location>
</feature>
<gene>
    <name evidence="6" type="ORF">GCM10010977_24090</name>
</gene>
<reference evidence="7" key="1">
    <citation type="journal article" date="2019" name="Int. J. Syst. Evol. Microbiol.">
        <title>The Global Catalogue of Microorganisms (GCM) 10K type strain sequencing project: providing services to taxonomists for standard genome sequencing and annotation.</title>
        <authorList>
            <consortium name="The Broad Institute Genomics Platform"/>
            <consortium name="The Broad Institute Genome Sequencing Center for Infectious Disease"/>
            <person name="Wu L."/>
            <person name="Ma J."/>
        </authorList>
    </citation>
    <scope>NUCLEOTIDE SEQUENCE [LARGE SCALE GENOMIC DNA]</scope>
    <source>
        <strain evidence="7">CGMCC 1.7064</strain>
    </source>
</reference>
<comment type="cofactor">
    <cofactor evidence="1">
        <name>Mg(2+)</name>
        <dbReference type="ChEBI" id="CHEBI:18420"/>
    </cofactor>
</comment>
<dbReference type="PANTHER" id="PTHR32308">
    <property type="entry name" value="LYASE BETA SUBUNIT, PUTATIVE (AFU_ORTHOLOGUE AFUA_4G13030)-RELATED"/>
    <property type="match status" value="1"/>
</dbReference>
<evidence type="ECO:0000313" key="6">
    <source>
        <dbReference type="EMBL" id="GGO47264.1"/>
    </source>
</evidence>
<keyword evidence="6" id="KW-0456">Lyase</keyword>
<dbReference type="PANTHER" id="PTHR32308:SF10">
    <property type="entry name" value="CITRATE LYASE SUBUNIT BETA"/>
    <property type="match status" value="1"/>
</dbReference>
<keyword evidence="3" id="KW-0460">Magnesium</keyword>
<evidence type="ECO:0000313" key="7">
    <source>
        <dbReference type="Proteomes" id="UP000642509"/>
    </source>
</evidence>
<evidence type="ECO:0000256" key="4">
    <source>
        <dbReference type="SAM" id="MobiDB-lite"/>
    </source>
</evidence>
<dbReference type="EMBL" id="BMLQ01000007">
    <property type="protein sequence ID" value="GGO47264.1"/>
    <property type="molecule type" value="Genomic_DNA"/>
</dbReference>
<dbReference type="InterPro" id="IPR015813">
    <property type="entry name" value="Pyrv/PenolPyrv_kinase-like_dom"/>
</dbReference>
<dbReference type="InterPro" id="IPR005000">
    <property type="entry name" value="Aldolase/citrate-lyase_domain"/>
</dbReference>
<feature type="region of interest" description="Disordered" evidence="4">
    <location>
        <begin position="309"/>
        <end position="332"/>
    </location>
</feature>
<proteinExistence type="predicted"/>
<dbReference type="SUPFAM" id="SSF51621">
    <property type="entry name" value="Phosphoenolpyruvate/pyruvate domain"/>
    <property type="match status" value="1"/>
</dbReference>
<dbReference type="GO" id="GO:0016829">
    <property type="term" value="F:lyase activity"/>
    <property type="evidence" value="ECO:0007669"/>
    <property type="project" value="UniProtKB-KW"/>
</dbReference>
<evidence type="ECO:0000256" key="1">
    <source>
        <dbReference type="ARBA" id="ARBA00001946"/>
    </source>
</evidence>
<feature type="domain" description="HpcH/HpaI aldolase/citrate lyase" evidence="5">
    <location>
        <begin position="32"/>
        <end position="250"/>
    </location>
</feature>
<dbReference type="Proteomes" id="UP000642509">
    <property type="component" value="Unassembled WGS sequence"/>
</dbReference>
<sequence length="332" mass="34951">MAPDLRTGIEVNDDVRRQGLADTTAVAWPASWLYVPASKPSLFTKAAGSDAEALILDLEDSVPHPDKRQARRELTAWLTANAVDADGGPRGSVHGKPVWVRINAEHVTEDAAAVMGPESEALCAGVILAKAEPAVVAELEDITGGRLPVIGLVESATGLKGLDRMAASPSVVTFGIGEVDLLADLRMRRSPAAEAAVDALRLQVVVSCASAGLRAPLAPTSTDFRDLGAFAESTRKFQDLGFRARTAIHPGQCPVINSVFTPTAEDVTAARRIMDHSAQASGGVTLDDSGRLIDAAVVRGALETLERATANRELPDTTALPAQSPFSSRRRN</sequence>
<organism evidence="6 7">
    <name type="scientific">Citricoccus zhacaiensis</name>
    <dbReference type="NCBI Taxonomy" id="489142"/>
    <lineage>
        <taxon>Bacteria</taxon>
        <taxon>Bacillati</taxon>
        <taxon>Actinomycetota</taxon>
        <taxon>Actinomycetes</taxon>
        <taxon>Micrococcales</taxon>
        <taxon>Micrococcaceae</taxon>
        <taxon>Citricoccus</taxon>
    </lineage>
</organism>
<evidence type="ECO:0000256" key="3">
    <source>
        <dbReference type="ARBA" id="ARBA00022842"/>
    </source>
</evidence>
<protein>
    <submittedName>
        <fullName evidence="6">CoA ester lyase</fullName>
    </submittedName>
</protein>
<accession>A0ABQ2M506</accession>
<evidence type="ECO:0000256" key="2">
    <source>
        <dbReference type="ARBA" id="ARBA00022723"/>
    </source>
</evidence>
<evidence type="ECO:0000259" key="5">
    <source>
        <dbReference type="Pfam" id="PF03328"/>
    </source>
</evidence>
<dbReference type="PIRSF" id="PIRSF015582">
    <property type="entry name" value="Cit_lyase_B"/>
    <property type="match status" value="1"/>
</dbReference>
<dbReference type="Pfam" id="PF03328">
    <property type="entry name" value="HpcH_HpaI"/>
    <property type="match status" value="1"/>
</dbReference>
<keyword evidence="7" id="KW-1185">Reference proteome</keyword>
<dbReference type="InterPro" id="IPR040442">
    <property type="entry name" value="Pyrv_kinase-like_dom_sf"/>
</dbReference>
<dbReference type="InterPro" id="IPR011206">
    <property type="entry name" value="Citrate_lyase_beta/mcl1/mcl2"/>
</dbReference>
<name>A0ABQ2M506_9MICC</name>
<dbReference type="Gene3D" id="3.20.20.60">
    <property type="entry name" value="Phosphoenolpyruvate-binding domains"/>
    <property type="match status" value="1"/>
</dbReference>
<comment type="caution">
    <text evidence="6">The sequence shown here is derived from an EMBL/GenBank/DDBJ whole genome shotgun (WGS) entry which is preliminary data.</text>
</comment>
<keyword evidence="2" id="KW-0479">Metal-binding</keyword>